<gene>
    <name evidence="1" type="ORF">MTCD1_01585</name>
</gene>
<name>A0ABQ0MUE6_9GAMM</name>
<evidence type="ECO:0000313" key="2">
    <source>
        <dbReference type="Proteomes" id="UP000197068"/>
    </source>
</evidence>
<dbReference type="Proteomes" id="UP000197068">
    <property type="component" value="Unassembled WGS sequence"/>
</dbReference>
<evidence type="ECO:0008006" key="3">
    <source>
        <dbReference type="Google" id="ProtNLM"/>
    </source>
</evidence>
<dbReference type="EMBL" id="BDQM01000010">
    <property type="protein sequence ID" value="GAW95979.1"/>
    <property type="molecule type" value="Genomic_DNA"/>
</dbReference>
<proteinExistence type="predicted"/>
<protein>
    <recommendedName>
        <fullName evidence="3">Amino acid adenylation</fullName>
    </recommendedName>
</protein>
<keyword evidence="2" id="KW-1185">Reference proteome</keyword>
<sequence length="236" mass="27111">MKLQFAATNALNKWLKADLARLPTELGKQAGVNTLISDEQQFSWQVHIIDNQYKSLEKTIIATEAHSRFSLFIPINARLTLAELTQRLLMEWQRVLAETLESYQIIAHSDIAYLLSDLGGIDFQVSWVRNTDLSISGNITNARLMVTDTLRDRHLEQLPPQLALDLVIYLNTKTKRTTNKNTKGKEKFIPVERLLAYVQKLNQQTREQTSKKVSEQTKPLANNVVSLCEYKKMNKR</sequence>
<comment type="caution">
    <text evidence="1">The sequence shown here is derived from an EMBL/GenBank/DDBJ whole genome shotgun (WGS) entry which is preliminary data.</text>
</comment>
<reference evidence="1 2" key="1">
    <citation type="submission" date="2017-06" db="EMBL/GenBank/DDBJ databases">
        <title>Whole Genome Sequences of Colwellia marinimaniae MTCD1.</title>
        <authorList>
            <person name="Kusumoto H."/>
            <person name="Inoue M."/>
            <person name="Tanikawa K."/>
            <person name="Maeji H."/>
            <person name="Cameron J.H."/>
            <person name="Bartlett D.H."/>
        </authorList>
    </citation>
    <scope>NUCLEOTIDE SEQUENCE [LARGE SCALE GENOMIC DNA]</scope>
    <source>
        <strain evidence="1 2">MTCD1</strain>
    </source>
</reference>
<organism evidence="1 2">
    <name type="scientific">Colwellia marinimaniae</name>
    <dbReference type="NCBI Taxonomy" id="1513592"/>
    <lineage>
        <taxon>Bacteria</taxon>
        <taxon>Pseudomonadati</taxon>
        <taxon>Pseudomonadota</taxon>
        <taxon>Gammaproteobacteria</taxon>
        <taxon>Alteromonadales</taxon>
        <taxon>Colwelliaceae</taxon>
        <taxon>Colwellia</taxon>
    </lineage>
</organism>
<evidence type="ECO:0000313" key="1">
    <source>
        <dbReference type="EMBL" id="GAW95979.1"/>
    </source>
</evidence>
<accession>A0ABQ0MUE6</accession>
<dbReference type="RefSeq" id="WP_057181477.1">
    <property type="nucleotide sequence ID" value="NZ_BDQM01000010.1"/>
</dbReference>